<comment type="caution">
    <text evidence="1">The sequence shown here is derived from an EMBL/GenBank/DDBJ whole genome shotgun (WGS) entry which is preliminary data.</text>
</comment>
<dbReference type="EMBL" id="CAIH01000216">
    <property type="protein sequence ID" value="CCH93331.1"/>
    <property type="molecule type" value="Genomic_DNA"/>
</dbReference>
<dbReference type="AlphaFoldDB" id="A0A822LB03"/>
<gene>
    <name evidence="1" type="ORF">MICCA_2930002</name>
</gene>
<name>A0A822LB03_MICAE</name>
<dbReference type="Proteomes" id="UP000005806">
    <property type="component" value="Unassembled WGS sequence"/>
</dbReference>
<reference evidence="1 2" key="1">
    <citation type="submission" date="2012-04" db="EMBL/GenBank/DDBJ databases">
        <authorList>
            <person name="Genoscope - CEA"/>
        </authorList>
    </citation>
    <scope>NUCLEOTIDE SEQUENCE [LARGE SCALE GENOMIC DNA]</scope>
    <source>
        <strain evidence="1 2">9432</strain>
    </source>
</reference>
<protein>
    <submittedName>
        <fullName evidence="1">Uncharacterized protein</fullName>
    </submittedName>
</protein>
<proteinExistence type="predicted"/>
<evidence type="ECO:0000313" key="1">
    <source>
        <dbReference type="EMBL" id="CCH93331.1"/>
    </source>
</evidence>
<evidence type="ECO:0000313" key="2">
    <source>
        <dbReference type="Proteomes" id="UP000005806"/>
    </source>
</evidence>
<sequence>MIVGSDTQIQYYEQSNSKDLIGIIQGVTNLDINQSYFQFVA</sequence>
<organism evidence="1 2">
    <name type="scientific">Microcystis aeruginosa PCC 9432</name>
    <dbReference type="NCBI Taxonomy" id="1160280"/>
    <lineage>
        <taxon>Bacteria</taxon>
        <taxon>Bacillati</taxon>
        <taxon>Cyanobacteriota</taxon>
        <taxon>Cyanophyceae</taxon>
        <taxon>Oscillatoriophycideae</taxon>
        <taxon>Chroococcales</taxon>
        <taxon>Microcystaceae</taxon>
        <taxon>Microcystis</taxon>
    </lineage>
</organism>
<accession>A0A822LB03</accession>